<evidence type="ECO:0008006" key="6">
    <source>
        <dbReference type="Google" id="ProtNLM"/>
    </source>
</evidence>
<gene>
    <name evidence="4" type="ORF">CBR_g29836</name>
</gene>
<dbReference type="PANTHER" id="PTHR13489">
    <property type="entry name" value="MINI-CHROMOSOME MAINTENANCE COMPLEX-BINDING PROTEIN"/>
    <property type="match status" value="1"/>
</dbReference>
<dbReference type="OMA" id="EEHTEMI"/>
<evidence type="ECO:0000256" key="1">
    <source>
        <dbReference type="ARBA" id="ARBA00004123"/>
    </source>
</evidence>
<keyword evidence="2" id="KW-0539">Nucleus</keyword>
<proteinExistence type="predicted"/>
<dbReference type="InterPro" id="IPR019140">
    <property type="entry name" value="MCM_complex-bd"/>
</dbReference>
<evidence type="ECO:0000256" key="2">
    <source>
        <dbReference type="ARBA" id="ARBA00023242"/>
    </source>
</evidence>
<reference evidence="4 5" key="1">
    <citation type="journal article" date="2018" name="Cell">
        <title>The Chara Genome: Secondary Complexity and Implications for Plant Terrestrialization.</title>
        <authorList>
            <person name="Nishiyama T."/>
            <person name="Sakayama H."/>
            <person name="Vries J.D."/>
            <person name="Buschmann H."/>
            <person name="Saint-Marcoux D."/>
            <person name="Ullrich K.K."/>
            <person name="Haas F.B."/>
            <person name="Vanderstraeten L."/>
            <person name="Becker D."/>
            <person name="Lang D."/>
            <person name="Vosolsobe S."/>
            <person name="Rombauts S."/>
            <person name="Wilhelmsson P.K.I."/>
            <person name="Janitza P."/>
            <person name="Kern R."/>
            <person name="Heyl A."/>
            <person name="Rumpler F."/>
            <person name="Villalobos L.I.A.C."/>
            <person name="Clay J.M."/>
            <person name="Skokan R."/>
            <person name="Toyoda A."/>
            <person name="Suzuki Y."/>
            <person name="Kagoshima H."/>
            <person name="Schijlen E."/>
            <person name="Tajeshwar N."/>
            <person name="Catarino B."/>
            <person name="Hetherington A.J."/>
            <person name="Saltykova A."/>
            <person name="Bonnot C."/>
            <person name="Breuninger H."/>
            <person name="Symeonidi A."/>
            <person name="Radhakrishnan G.V."/>
            <person name="Van Nieuwerburgh F."/>
            <person name="Deforce D."/>
            <person name="Chang C."/>
            <person name="Karol K.G."/>
            <person name="Hedrich R."/>
            <person name="Ulvskov P."/>
            <person name="Glockner G."/>
            <person name="Delwiche C.F."/>
            <person name="Petrasek J."/>
            <person name="Van de Peer Y."/>
            <person name="Friml J."/>
            <person name="Beilby M."/>
            <person name="Dolan L."/>
            <person name="Kohara Y."/>
            <person name="Sugano S."/>
            <person name="Fujiyama A."/>
            <person name="Delaux P.-M."/>
            <person name="Quint M."/>
            <person name="TheiBen G."/>
            <person name="Hagemann M."/>
            <person name="Harholt J."/>
            <person name="Dunand C."/>
            <person name="Zachgo S."/>
            <person name="Langdale J."/>
            <person name="Maumus F."/>
            <person name="Straeten D.V.D."/>
            <person name="Gould S.B."/>
            <person name="Rensing S.A."/>
        </authorList>
    </citation>
    <scope>NUCLEOTIDE SEQUENCE [LARGE SCALE GENOMIC DNA]</scope>
    <source>
        <strain evidence="4 5">S276</strain>
    </source>
</reference>
<dbReference type="PANTHER" id="PTHR13489:SF0">
    <property type="entry name" value="MINI-CHROMOSOME MAINTENANCE COMPLEX-BINDING PROTEIN"/>
    <property type="match status" value="1"/>
</dbReference>
<dbReference type="AlphaFoldDB" id="A0A388JWS5"/>
<keyword evidence="5" id="KW-1185">Reference proteome</keyword>
<sequence length="604" mass="66462">MGGPAMDCLANPVGAVRLLFEKAASQISDARQLSSYDWGVRELFENFVDRPGMMEKIPEVNTVPLHTIPANSLVRFRGMGPDGIWHTTKYTDVASTLIDMCKEQQVWERHLLYCVPVPGESRWCREPSGATCSGDADVTSADDAEMQQREKREREEGMETSDDTEGCGGGEAKRQQTENGIVNGSGQSRETCKPSQNRNLLNIPLGEPEGSKLVPCLVKVYDNVDAELKLNDVVEFIGILTFDPELSAAGFSRNGRGVQSGGAAASGMCDGDDVDGHSNMIVVDEDMLVDDDNFAVHLPYSKVPRLHCICIRRVISSNPLLSHPGSDLEVSTMAKLPEEASALRQSLVERLSKLLGGDHLAADYLLLQMFSRVLSRKELRPIGSLSLNLTACPTPSQSACTGIEKTGLVESTGVQEPTFGQKISHSISLLLPRTHLVPLTLEELNGHNFVPWKDYEKNRLSTGILQLSEGTHLTLDETLLKPGRLTEVGVANVQSLKKLMQLQQVDYDFKYHTMTMQADVQMLILSQGKSLLPADVVLPLRSTAPVIPLHEEDNRETLPKWRHYIGLAQRLGHSIDGDVRKVIEADIIAARKEDPLVGTDTFHR</sequence>
<name>A0A388JWS5_CHABU</name>
<comment type="caution">
    <text evidence="4">The sequence shown here is derived from an EMBL/GenBank/DDBJ whole genome shotgun (WGS) entry which is preliminary data.</text>
</comment>
<evidence type="ECO:0000256" key="3">
    <source>
        <dbReference type="SAM" id="MobiDB-lite"/>
    </source>
</evidence>
<dbReference type="GO" id="GO:0003682">
    <property type="term" value="F:chromatin binding"/>
    <property type="evidence" value="ECO:0007669"/>
    <property type="project" value="TreeGrafter"/>
</dbReference>
<dbReference type="STRING" id="69332.A0A388JWS5"/>
<dbReference type="Proteomes" id="UP000265515">
    <property type="component" value="Unassembled WGS sequence"/>
</dbReference>
<accession>A0A388JWS5</accession>
<dbReference type="Pfam" id="PF09739">
    <property type="entry name" value="MCM_bind"/>
    <property type="match status" value="1"/>
</dbReference>
<comment type="subcellular location">
    <subcellularLocation>
        <location evidence="1">Nucleus</location>
    </subcellularLocation>
</comment>
<evidence type="ECO:0000313" key="5">
    <source>
        <dbReference type="Proteomes" id="UP000265515"/>
    </source>
</evidence>
<feature type="compositionally biased region" description="Basic and acidic residues" evidence="3">
    <location>
        <begin position="146"/>
        <end position="157"/>
    </location>
</feature>
<dbReference type="EMBL" id="BFEA01000027">
    <property type="protein sequence ID" value="GBG62228.1"/>
    <property type="molecule type" value="Genomic_DNA"/>
</dbReference>
<dbReference type="OrthoDB" id="329666at2759"/>
<evidence type="ECO:0000313" key="4">
    <source>
        <dbReference type="EMBL" id="GBG62228.1"/>
    </source>
</evidence>
<organism evidence="4 5">
    <name type="scientific">Chara braunii</name>
    <name type="common">Braun's stonewort</name>
    <dbReference type="NCBI Taxonomy" id="69332"/>
    <lineage>
        <taxon>Eukaryota</taxon>
        <taxon>Viridiplantae</taxon>
        <taxon>Streptophyta</taxon>
        <taxon>Charophyceae</taxon>
        <taxon>Charales</taxon>
        <taxon>Characeae</taxon>
        <taxon>Chara</taxon>
    </lineage>
</organism>
<feature type="region of interest" description="Disordered" evidence="3">
    <location>
        <begin position="125"/>
        <end position="195"/>
    </location>
</feature>
<dbReference type="GO" id="GO:0006261">
    <property type="term" value="P:DNA-templated DNA replication"/>
    <property type="evidence" value="ECO:0007669"/>
    <property type="project" value="TreeGrafter"/>
</dbReference>
<dbReference type="GO" id="GO:0005634">
    <property type="term" value="C:nucleus"/>
    <property type="evidence" value="ECO:0007669"/>
    <property type="project" value="UniProtKB-SubCell"/>
</dbReference>
<feature type="compositionally biased region" description="Polar residues" evidence="3">
    <location>
        <begin position="177"/>
        <end position="195"/>
    </location>
</feature>
<dbReference type="Gramene" id="GBG62228">
    <property type="protein sequence ID" value="GBG62228"/>
    <property type="gene ID" value="CBR_g29836"/>
</dbReference>
<protein>
    <recommendedName>
        <fullName evidence="6">Mini-chromosome maintenance complex-binding protein</fullName>
    </recommendedName>
</protein>